<evidence type="ECO:0000259" key="4">
    <source>
        <dbReference type="PROSITE" id="PS50104"/>
    </source>
</evidence>
<feature type="compositionally biased region" description="Basic and acidic residues" evidence="2">
    <location>
        <begin position="1448"/>
        <end position="1507"/>
    </location>
</feature>
<dbReference type="Gene3D" id="3.40.50.10140">
    <property type="entry name" value="Toll/interleukin-1 receptor homology (TIR) domain"/>
    <property type="match status" value="2"/>
</dbReference>
<feature type="compositionally biased region" description="Polar residues" evidence="2">
    <location>
        <begin position="1616"/>
        <end position="1632"/>
    </location>
</feature>
<feature type="compositionally biased region" description="Polar residues" evidence="2">
    <location>
        <begin position="1508"/>
        <end position="1527"/>
    </location>
</feature>
<organism evidence="5 6">
    <name type="scientific">Candidula unifasciata</name>
    <dbReference type="NCBI Taxonomy" id="100452"/>
    <lineage>
        <taxon>Eukaryota</taxon>
        <taxon>Metazoa</taxon>
        <taxon>Spiralia</taxon>
        <taxon>Lophotrochozoa</taxon>
        <taxon>Mollusca</taxon>
        <taxon>Gastropoda</taxon>
        <taxon>Heterobranchia</taxon>
        <taxon>Euthyneura</taxon>
        <taxon>Panpulmonata</taxon>
        <taxon>Eupulmonata</taxon>
        <taxon>Stylommatophora</taxon>
        <taxon>Helicina</taxon>
        <taxon>Helicoidea</taxon>
        <taxon>Geomitridae</taxon>
        <taxon>Candidula</taxon>
    </lineage>
</organism>
<dbReference type="PROSITE" id="PS50104">
    <property type="entry name" value="TIR"/>
    <property type="match status" value="1"/>
</dbReference>
<feature type="region of interest" description="Disordered" evidence="2">
    <location>
        <begin position="1371"/>
        <end position="1676"/>
    </location>
</feature>
<evidence type="ECO:0000259" key="3">
    <source>
        <dbReference type="PROSITE" id="PS50017"/>
    </source>
</evidence>
<dbReference type="InterPro" id="IPR011029">
    <property type="entry name" value="DEATH-like_dom_sf"/>
</dbReference>
<keyword evidence="1" id="KW-0175">Coiled coil</keyword>
<dbReference type="SUPFAM" id="SSF47986">
    <property type="entry name" value="DEATH domain"/>
    <property type="match status" value="1"/>
</dbReference>
<dbReference type="OrthoDB" id="6078042at2759"/>
<dbReference type="EMBL" id="CAJHNH020004179">
    <property type="protein sequence ID" value="CAG5130657.1"/>
    <property type="molecule type" value="Genomic_DNA"/>
</dbReference>
<dbReference type="SUPFAM" id="SSF52200">
    <property type="entry name" value="Toll/Interleukin receptor TIR domain"/>
    <property type="match status" value="2"/>
</dbReference>
<dbReference type="PANTHER" id="PTHR47508:SF1">
    <property type="entry name" value="NON-SPECIFIC SERINE_THREONINE PROTEIN KINASE"/>
    <property type="match status" value="1"/>
</dbReference>
<feature type="coiled-coil region" evidence="1">
    <location>
        <begin position="858"/>
        <end position="927"/>
    </location>
</feature>
<dbReference type="Pfam" id="PF13676">
    <property type="entry name" value="TIR_2"/>
    <property type="match status" value="2"/>
</dbReference>
<feature type="compositionally biased region" description="Basic and acidic residues" evidence="2">
    <location>
        <begin position="1528"/>
        <end position="1537"/>
    </location>
</feature>
<dbReference type="SUPFAM" id="SSF48371">
    <property type="entry name" value="ARM repeat"/>
    <property type="match status" value="1"/>
</dbReference>
<name>A0A8S3ZMB5_9EUPU</name>
<dbReference type="InterPro" id="IPR000157">
    <property type="entry name" value="TIR_dom"/>
</dbReference>
<dbReference type="GO" id="GO:0007165">
    <property type="term" value="P:signal transduction"/>
    <property type="evidence" value="ECO:0007669"/>
    <property type="project" value="InterPro"/>
</dbReference>
<feature type="domain" description="TIR" evidence="4">
    <location>
        <begin position="1031"/>
        <end position="1144"/>
    </location>
</feature>
<reference evidence="5" key="1">
    <citation type="submission" date="2021-04" db="EMBL/GenBank/DDBJ databases">
        <authorList>
            <consortium name="Molecular Ecology Group"/>
        </authorList>
    </citation>
    <scope>NUCLEOTIDE SEQUENCE</scope>
</reference>
<keyword evidence="6" id="KW-1185">Reference proteome</keyword>
<feature type="compositionally biased region" description="Polar residues" evidence="2">
    <location>
        <begin position="1542"/>
        <end position="1584"/>
    </location>
</feature>
<dbReference type="Pfam" id="PF00531">
    <property type="entry name" value="Death"/>
    <property type="match status" value="1"/>
</dbReference>
<protein>
    <recommendedName>
        <fullName evidence="7">Death domain-containing protein</fullName>
    </recommendedName>
</protein>
<sequence length="1676" mass="192194">METLIADTSFVHDSADKHEEFMRALRQSLSVLQEKLTTDDQPIHATAGWNQVLETYKQLCNFCKEKLNYDTTGQPDAQKAIFSFIVHLLENDLSMLHLQIAYFSIRDRSFELKEYIQGLNDTSLRPLIMAVCQRERKEAGVDTKAFCDMYERVMIQLFRDTLKKEQSKMFTNELLDLSVYLYLDCIHLEEDSYKMLATTGKNVLNSLDDPFTNIKDINRLKSYLKHSGEVITQPSFASSEKTADVVKDFIESFVTKLSKRGLVKEVYNEVFDLLLCITKCPFHENGFDIKLFEEVMYFFIRIPDKILSKSAELFTAMAKRYTNLLDEMDMRYLNSGRYADTVLSNALKKLYADNKEVARQWLEMLVPLFKKPCEDTMRACYLIVSNDKGYKWKDYPDIAHQVADLITAFQPPNEYDVTNEAEQKKLQEFLKIFKSAVEYFFDGLKKSRMLKDYGRPMACLSLKLLESKNTELLELSEAIAERTELNPKVDKEFMIEMIKKFHLVLKNEDHLWNESWPLQRAANDFIEHCMDPFKDGKAFTDEELRVFVSVCVTSLSYDCVHPETGQFPSVYFLVFLTIIKVLFNWLSALNKMNLAEELVPRLMKCLEVDDESVVQLCAVYLNMLGKVSSGQQAVAPYLDDLIKIYLEKRQDMLLLAINEIYPCNPKALKNHFRSLMELLEETIDTSVLTYLGMLFQKVSTKQAELFTEQDVEILLNKAQKVVNSQTTFLGIVSELCKRRPECLVPHIDLLLDHSLWNPVMSSYYIKDMLSTLAIYKEDLAPRVLDDMFLTAKSSQDKSSLVTALNSIRMIGFKYPELLKPMRSQLDQMQLVDVDAVNMRQTILDMIDGKTSEDMLKKLHKQQEDIQNLVGRVDDTEEAVTDVKNELERQGEQLETTKKTVDEQGQHLDEIQQTVDETVIKVEEIDQKTLSHAPFWARDVSKLLNPVSEHDWRLLSRRLGYSNDDIRGWAQQADPCMAMLNEWYAVRKTSEATYAVLTQLQEMDRMDTAIIVENAMKNSEAVVEDEGFEYTSPPEIFLSYQWGHQPEVKLLKQHLEMAGYECWLDIGQMGGGDKLFEKIDKGIRGAKIIISCVTAKYAKSPNCNREVNLAVSLNKPVIPLLLESCTWPPPGSMGPIFSEYLFVRFYQRGGEELSDDRYWPKEKFQELLLQINTFGLPPNEKKIDQVYKNWWMPVVQEIKIDKNKTKNGGYTQQMEPSVQDLKAAESPDVFISYQWGKQKHIIKLYERLTSLGFTCWLDIKQMGGGDSLYDKIDRGLRGCKVVVSCVTQKYALSANCRREVSLADALKKPLLPLLLEQMTWPPSGPMSMVLSQLLYINCAKDESVQMTWDGQKFTELVNNIKKYVPMELQKDPPLKKDKFTEPVKDKTKEPMKDNTELLKDNNTEPVKAKNAEPMKNKNTEPVKDKNTEPVKDKNTEPVKDKNTVLVKVKNTEPVKDKNTEPVKDKNAEPVKDKNAEPVKDKNTEPLKDKSTEPVKDKNTEPVKDKNTELSHNTISVSSKFKITQSSPDKISEPSKDKTVPLSVKSNESSLNVTSNQELKVNASDAQTTIISENSRKVTTPQSVTPDSLKGHVRKQQRLLKPIHSDPSKNVPPASKAEMTSRSPVRKQLSQKPKATTRPLRLPPLQHSKSPAPQVTSVQEKFPQRPRVSVVQKKKASG</sequence>
<dbReference type="InterPro" id="IPR035897">
    <property type="entry name" value="Toll_tir_struct_dom_sf"/>
</dbReference>
<dbReference type="InterPro" id="IPR016024">
    <property type="entry name" value="ARM-type_fold"/>
</dbReference>
<proteinExistence type="predicted"/>
<evidence type="ECO:0000256" key="2">
    <source>
        <dbReference type="SAM" id="MobiDB-lite"/>
    </source>
</evidence>
<dbReference type="InterPro" id="IPR000488">
    <property type="entry name" value="Death_dom"/>
</dbReference>
<dbReference type="PROSITE" id="PS50017">
    <property type="entry name" value="DEATH_DOMAIN"/>
    <property type="match status" value="1"/>
</dbReference>
<gene>
    <name evidence="5" type="ORF">CUNI_LOCUS16215</name>
</gene>
<comment type="caution">
    <text evidence="5">The sequence shown here is derived from an EMBL/GenBank/DDBJ whole genome shotgun (WGS) entry which is preliminary data.</text>
</comment>
<dbReference type="Proteomes" id="UP000678393">
    <property type="component" value="Unassembled WGS sequence"/>
</dbReference>
<evidence type="ECO:0000256" key="1">
    <source>
        <dbReference type="SAM" id="Coils"/>
    </source>
</evidence>
<feature type="domain" description="Death" evidence="3">
    <location>
        <begin position="950"/>
        <end position="1015"/>
    </location>
</feature>
<evidence type="ECO:0000313" key="5">
    <source>
        <dbReference type="EMBL" id="CAG5130657.1"/>
    </source>
</evidence>
<dbReference type="Gene3D" id="1.10.533.10">
    <property type="entry name" value="Death Domain, Fas"/>
    <property type="match status" value="1"/>
</dbReference>
<evidence type="ECO:0000313" key="6">
    <source>
        <dbReference type="Proteomes" id="UP000678393"/>
    </source>
</evidence>
<feature type="compositionally biased region" description="Basic and acidic residues" evidence="2">
    <location>
        <begin position="1371"/>
        <end position="1441"/>
    </location>
</feature>
<feature type="compositionally biased region" description="Polar residues" evidence="2">
    <location>
        <begin position="1645"/>
        <end position="1657"/>
    </location>
</feature>
<dbReference type="PANTHER" id="PTHR47508">
    <property type="entry name" value="SAM DOMAIN-CONTAINING PROTEIN-RELATED"/>
    <property type="match status" value="1"/>
</dbReference>
<evidence type="ECO:0008006" key="7">
    <source>
        <dbReference type="Google" id="ProtNLM"/>
    </source>
</evidence>
<dbReference type="SUPFAM" id="SSF69349">
    <property type="entry name" value="Phage fibre proteins"/>
    <property type="match status" value="1"/>
</dbReference>
<accession>A0A8S3ZMB5</accession>